<dbReference type="InterPro" id="IPR006949">
    <property type="entry name" value="Barrel_Baseplate_J-like"/>
</dbReference>
<name>A0A7X5QAH2_9GAMM</name>
<accession>A0A7X5QAH2</accession>
<dbReference type="InterPro" id="IPR058530">
    <property type="entry name" value="Baseplate_J-like_C"/>
</dbReference>
<dbReference type="PANTHER" id="PTHR37829:SF3">
    <property type="entry name" value="PROTEIN JAYE-RELATED"/>
    <property type="match status" value="1"/>
</dbReference>
<keyword evidence="6" id="KW-1185">Reference proteome</keyword>
<evidence type="ECO:0000313" key="5">
    <source>
        <dbReference type="EMBL" id="NHB90743.1"/>
    </source>
</evidence>
<organism evidence="5 6">
    <name type="scientific">Photorhabdus cinerea</name>
    <dbReference type="NCBI Taxonomy" id="471575"/>
    <lineage>
        <taxon>Bacteria</taxon>
        <taxon>Pseudomonadati</taxon>
        <taxon>Pseudomonadota</taxon>
        <taxon>Gammaproteobacteria</taxon>
        <taxon>Enterobacterales</taxon>
        <taxon>Morganellaceae</taxon>
        <taxon>Photorhabdus</taxon>
    </lineage>
</organism>
<feature type="domain" description="Baseplate J-like C-terminal" evidence="4">
    <location>
        <begin position="267"/>
        <end position="350"/>
    </location>
</feature>
<evidence type="ECO:0000313" key="6">
    <source>
        <dbReference type="Proteomes" id="UP000591844"/>
    </source>
</evidence>
<gene>
    <name evidence="5" type="ORF">C5469_00855</name>
</gene>
<dbReference type="Pfam" id="PF26079">
    <property type="entry name" value="Baseplate_J_C"/>
    <property type="match status" value="1"/>
</dbReference>
<evidence type="ECO:0000259" key="3">
    <source>
        <dbReference type="Pfam" id="PF26078"/>
    </source>
</evidence>
<evidence type="ECO:0000259" key="2">
    <source>
        <dbReference type="Pfam" id="PF04865"/>
    </source>
</evidence>
<evidence type="ECO:0000259" key="4">
    <source>
        <dbReference type="Pfam" id="PF26079"/>
    </source>
</evidence>
<dbReference type="InterPro" id="IPR052399">
    <property type="entry name" value="Phage_Baseplate_Assmbl_Protein"/>
</dbReference>
<reference evidence="5 6" key="1">
    <citation type="submission" date="2018-02" db="EMBL/GenBank/DDBJ databases">
        <authorList>
            <person name="Machado R.A."/>
        </authorList>
    </citation>
    <scope>NUCLEOTIDE SEQUENCE [LARGE SCALE GENOMIC DNA]</scope>
    <source>
        <strain evidence="5 6">DSM 19724</strain>
    </source>
</reference>
<sequence>MMWITPEFQQIRDDLLRDIKNQLPDADTGADSDYFARASSVASVAEGIYQHQGWIVRQIFPDTADSDYLELHARTRNLTRKPATTAKGIASLTGSPGATLPAGAEMRGETVSVKTTVAVTIDEHGQAKVAVIANQSGVAGNLPSPADAELVSAPMGMNSRVVVQTLTGGTDAETDASLLTRLLDIIRRPPAGGNKYDYRRWALEVPGVTAAFVYPLRRGLGTVDIVVTSADGLPSADTIKAVQEHIDGVRPVTAKNSLVLAPTLRRVDFAIEVVLDGITLAAVQQEIQNVITDAIGRLAPGEPLIRSQIEMRISLIPGIRDRHIVAPVENVVALVDKDHLEWLRVGHITVRLFAA</sequence>
<dbReference type="AlphaFoldDB" id="A0A7X5QAH2"/>
<feature type="domain" description="Baseplate J-like central" evidence="3">
    <location>
        <begin position="190"/>
        <end position="255"/>
    </location>
</feature>
<comment type="caution">
    <text evidence="5">The sequence shown here is derived from an EMBL/GenBank/DDBJ whole genome shotgun (WGS) entry which is preliminary data.</text>
</comment>
<dbReference type="Pfam" id="PF26078">
    <property type="entry name" value="Baseplate_J_M"/>
    <property type="match status" value="1"/>
</dbReference>
<evidence type="ECO:0000256" key="1">
    <source>
        <dbReference type="ARBA" id="ARBA00038087"/>
    </source>
</evidence>
<dbReference type="InterPro" id="IPR058531">
    <property type="entry name" value="Baseplate_J_M"/>
</dbReference>
<proteinExistence type="inferred from homology"/>
<feature type="domain" description="Baseplate protein J-like barrel" evidence="2">
    <location>
        <begin position="91"/>
        <end position="169"/>
    </location>
</feature>
<comment type="similarity">
    <text evidence="1">Belongs to the Mu gp47/PBSX XkdT family.</text>
</comment>
<dbReference type="PANTHER" id="PTHR37829">
    <property type="entry name" value="PHAGE-LIKE ELEMENT PBSX PROTEIN XKDT"/>
    <property type="match status" value="1"/>
</dbReference>
<dbReference type="Proteomes" id="UP000591844">
    <property type="component" value="Unassembled WGS sequence"/>
</dbReference>
<protein>
    <submittedName>
        <fullName evidence="5">Phage tail protein</fullName>
    </submittedName>
</protein>
<dbReference type="Pfam" id="PF04865">
    <property type="entry name" value="Baseplate_J"/>
    <property type="match status" value="1"/>
</dbReference>
<dbReference type="EMBL" id="PUJW01000001">
    <property type="protein sequence ID" value="NHB90743.1"/>
    <property type="molecule type" value="Genomic_DNA"/>
</dbReference>